<reference evidence="3" key="3">
    <citation type="journal article" date="2014" name="Nature">
        <title>Elephant shark genome provides unique insights into gnathostome evolution.</title>
        <authorList>
            <consortium name="International Elephant Shark Genome Sequencing Consortium"/>
            <person name="Venkatesh B."/>
            <person name="Lee A.P."/>
            <person name="Ravi V."/>
            <person name="Maurya A.K."/>
            <person name="Lian M.M."/>
            <person name="Swann J.B."/>
            <person name="Ohta Y."/>
            <person name="Flajnik M.F."/>
            <person name="Sutoh Y."/>
            <person name="Kasahara M."/>
            <person name="Hoon S."/>
            <person name="Gangu V."/>
            <person name="Roy S.W."/>
            <person name="Irimia M."/>
            <person name="Korzh V."/>
            <person name="Kondrychyn I."/>
            <person name="Lim Z.W."/>
            <person name="Tay B.H."/>
            <person name="Tohari S."/>
            <person name="Kong K.W."/>
            <person name="Ho S."/>
            <person name="Lorente-Galdos B."/>
            <person name="Quilez J."/>
            <person name="Marques-Bonet T."/>
            <person name="Raney B.J."/>
            <person name="Ingham P.W."/>
            <person name="Tay A."/>
            <person name="Hillier L.W."/>
            <person name="Minx P."/>
            <person name="Boehm T."/>
            <person name="Wilson R.K."/>
            <person name="Brenner S."/>
            <person name="Warren W.C."/>
        </authorList>
    </citation>
    <scope>NUCLEOTIDE SEQUENCE [LARGE SCALE GENOMIC DNA]</scope>
</reference>
<dbReference type="Pfam" id="PF00194">
    <property type="entry name" value="Carb_anhydrase"/>
    <property type="match status" value="1"/>
</dbReference>
<dbReference type="InterPro" id="IPR001148">
    <property type="entry name" value="CA_dom"/>
</dbReference>
<dbReference type="InterPro" id="IPR036398">
    <property type="entry name" value="CA_dom_sf"/>
</dbReference>
<accession>A0A4W3GH95</accession>
<dbReference type="Proteomes" id="UP000314986">
    <property type="component" value="Unassembled WGS sequence"/>
</dbReference>
<evidence type="ECO:0000259" key="1">
    <source>
        <dbReference type="PROSITE" id="PS51144"/>
    </source>
</evidence>
<reference evidence="2" key="4">
    <citation type="submission" date="2025-08" db="UniProtKB">
        <authorList>
            <consortium name="Ensembl"/>
        </authorList>
    </citation>
    <scope>IDENTIFICATION</scope>
</reference>
<dbReference type="Ensembl" id="ENSCMIT00000002954.1">
    <property type="protein sequence ID" value="ENSCMIP00000002858.1"/>
    <property type="gene ID" value="ENSCMIG00000001689.1"/>
</dbReference>
<reference evidence="3" key="2">
    <citation type="journal article" date="2007" name="PLoS Biol.">
        <title>Survey sequencing and comparative analysis of the elephant shark (Callorhinchus milii) genome.</title>
        <authorList>
            <person name="Venkatesh B."/>
            <person name="Kirkness E.F."/>
            <person name="Loh Y.H."/>
            <person name="Halpern A.L."/>
            <person name="Lee A.P."/>
            <person name="Johnson J."/>
            <person name="Dandona N."/>
            <person name="Viswanathan L.D."/>
            <person name="Tay A."/>
            <person name="Venter J.C."/>
            <person name="Strausberg R.L."/>
            <person name="Brenner S."/>
        </authorList>
    </citation>
    <scope>NUCLEOTIDE SEQUENCE [LARGE SCALE GENOMIC DNA]</scope>
</reference>
<reference evidence="3" key="1">
    <citation type="journal article" date="2006" name="Science">
        <title>Ancient noncoding elements conserved in the human genome.</title>
        <authorList>
            <person name="Venkatesh B."/>
            <person name="Kirkness E.F."/>
            <person name="Loh Y.H."/>
            <person name="Halpern A.L."/>
            <person name="Lee A.P."/>
            <person name="Johnson J."/>
            <person name="Dandona N."/>
            <person name="Viswanathan L.D."/>
            <person name="Tay A."/>
            <person name="Venter J.C."/>
            <person name="Strausberg R.L."/>
            <person name="Brenner S."/>
        </authorList>
    </citation>
    <scope>NUCLEOTIDE SEQUENCE [LARGE SCALE GENOMIC DNA]</scope>
</reference>
<protein>
    <recommendedName>
        <fullName evidence="1">Alpha-carbonic anhydrase domain-containing protein</fullName>
    </recommendedName>
</protein>
<proteinExistence type="predicted"/>
<dbReference type="AlphaFoldDB" id="A0A4W3GH95"/>
<sequence length="78" mass="8586">TVQDWGHGADGQALWGKEFPDCGRKAQSPINIQTQQVKYDPTLGPIELEGYEDPEIKWFTLANNGHTGGKCSNNNPCI</sequence>
<dbReference type="STRING" id="7868.ENSCMIP00000002858"/>
<feature type="domain" description="Alpha-carbonic anhydrase" evidence="1">
    <location>
        <begin position="3"/>
        <end position="78"/>
    </location>
</feature>
<evidence type="ECO:0000313" key="2">
    <source>
        <dbReference type="Ensembl" id="ENSCMIP00000002858.1"/>
    </source>
</evidence>
<keyword evidence="3" id="KW-1185">Reference proteome</keyword>
<evidence type="ECO:0000313" key="3">
    <source>
        <dbReference type="Proteomes" id="UP000314986"/>
    </source>
</evidence>
<dbReference type="PROSITE" id="PS51144">
    <property type="entry name" value="ALPHA_CA_2"/>
    <property type="match status" value="1"/>
</dbReference>
<dbReference type="Gene3D" id="3.10.200.10">
    <property type="entry name" value="Alpha carbonic anhydrase"/>
    <property type="match status" value="1"/>
</dbReference>
<name>A0A4W3GH95_CALMI</name>
<dbReference type="SUPFAM" id="SSF51069">
    <property type="entry name" value="Carbonic anhydrase"/>
    <property type="match status" value="1"/>
</dbReference>
<organism evidence="2 3">
    <name type="scientific">Callorhinchus milii</name>
    <name type="common">Ghost shark</name>
    <dbReference type="NCBI Taxonomy" id="7868"/>
    <lineage>
        <taxon>Eukaryota</taxon>
        <taxon>Metazoa</taxon>
        <taxon>Chordata</taxon>
        <taxon>Craniata</taxon>
        <taxon>Vertebrata</taxon>
        <taxon>Chondrichthyes</taxon>
        <taxon>Holocephali</taxon>
        <taxon>Chimaeriformes</taxon>
        <taxon>Callorhinchidae</taxon>
        <taxon>Callorhinchus</taxon>
    </lineage>
</organism>
<reference evidence="2" key="5">
    <citation type="submission" date="2025-09" db="UniProtKB">
        <authorList>
            <consortium name="Ensembl"/>
        </authorList>
    </citation>
    <scope>IDENTIFICATION</scope>
</reference>
<dbReference type="InParanoid" id="A0A4W3GH95"/>